<dbReference type="SUPFAM" id="SSF51735">
    <property type="entry name" value="NAD(P)-binding Rossmann-fold domains"/>
    <property type="match status" value="1"/>
</dbReference>
<dbReference type="EMBL" id="QRAY01000005">
    <property type="protein sequence ID" value="RDS59846.1"/>
    <property type="molecule type" value="Genomic_DNA"/>
</dbReference>
<comment type="caution">
    <text evidence="2">The sequence shown here is derived from an EMBL/GenBank/DDBJ whole genome shotgun (WGS) entry which is preliminary data.</text>
</comment>
<dbReference type="InterPro" id="IPR002347">
    <property type="entry name" value="SDR_fam"/>
</dbReference>
<evidence type="ECO:0000313" key="3">
    <source>
        <dbReference type="Proteomes" id="UP000254492"/>
    </source>
</evidence>
<name>A0ABX9I967_9LACO</name>
<dbReference type="Proteomes" id="UP000254492">
    <property type="component" value="Unassembled WGS sequence"/>
</dbReference>
<dbReference type="Gene3D" id="3.40.50.720">
    <property type="entry name" value="NAD(P)-binding Rossmann-like Domain"/>
    <property type="match status" value="1"/>
</dbReference>
<gene>
    <name evidence="2" type="ORF">DWV05_03480</name>
</gene>
<sequence length="297" mass="33476">MKPKTILVTGANSGIGYQTALALARQGYHVIMHGRNEQKVKKALEEIKEQSGNENIDSVIADLSLMAEVKKLAEKIKDRYDHLDGLINNAGTQMGNVRVETAEGHEKTMATNVFSPLLLTTLLIPLLSKSADGRIITVSSASYNQGTSDRYLDDIELKNNYEFSRAYGLSKLYVLWTMWHLENQLRQKGINNVTINCMEPGSAYSNLGSESLNQRPIWMKALVAVWEKLPLTKDPKIPGTTNALLATSNEFRGLTGKFFDFEGRIEKENREYYSPQNDQRLWDYCMTICEPFLSEAL</sequence>
<accession>A0ABX9I967</accession>
<organism evidence="2 3">
    <name type="scientific">Weissella thailandensis</name>
    <dbReference type="NCBI Taxonomy" id="89061"/>
    <lineage>
        <taxon>Bacteria</taxon>
        <taxon>Bacillati</taxon>
        <taxon>Bacillota</taxon>
        <taxon>Bacilli</taxon>
        <taxon>Lactobacillales</taxon>
        <taxon>Lactobacillaceae</taxon>
        <taxon>Weissella</taxon>
    </lineage>
</organism>
<protein>
    <submittedName>
        <fullName evidence="2">SDR family NAD(P)-dependent oxidoreductase</fullName>
    </submittedName>
</protein>
<evidence type="ECO:0000256" key="1">
    <source>
        <dbReference type="ARBA" id="ARBA00023002"/>
    </source>
</evidence>
<reference evidence="2 3" key="1">
    <citation type="submission" date="2018-07" db="EMBL/GenBank/DDBJ databases">
        <title>Genome-based reclassification of Weissella jogaejeotgali as Weissella thailandensis.</title>
        <authorList>
            <person name="Chun J."/>
            <person name="Kim B.-Y."/>
            <person name="Kwak M.-J."/>
        </authorList>
    </citation>
    <scope>NUCLEOTIDE SEQUENCE [LARGE SCALE GENOMIC DNA]</scope>
    <source>
        <strain evidence="2 3">KCTC 3751</strain>
    </source>
</reference>
<dbReference type="PANTHER" id="PTHR43157:SF31">
    <property type="entry name" value="PHOSPHATIDYLINOSITOL-GLYCAN BIOSYNTHESIS CLASS F PROTEIN"/>
    <property type="match status" value="1"/>
</dbReference>
<dbReference type="PRINTS" id="PR00081">
    <property type="entry name" value="GDHRDH"/>
</dbReference>
<keyword evidence="3" id="KW-1185">Reference proteome</keyword>
<dbReference type="RefSeq" id="WP_115470713.1">
    <property type="nucleotide sequence ID" value="NZ_BJEC01000004.1"/>
</dbReference>
<proteinExistence type="predicted"/>
<evidence type="ECO:0000313" key="2">
    <source>
        <dbReference type="EMBL" id="RDS59846.1"/>
    </source>
</evidence>
<dbReference type="PANTHER" id="PTHR43157">
    <property type="entry name" value="PHOSPHATIDYLINOSITOL-GLYCAN BIOSYNTHESIS CLASS F PROTEIN-RELATED"/>
    <property type="match status" value="1"/>
</dbReference>
<keyword evidence="1" id="KW-0560">Oxidoreductase</keyword>
<dbReference type="InterPro" id="IPR036291">
    <property type="entry name" value="NAD(P)-bd_dom_sf"/>
</dbReference>
<dbReference type="Pfam" id="PF00106">
    <property type="entry name" value="adh_short"/>
    <property type="match status" value="1"/>
</dbReference>